<organism evidence="1 2">
    <name type="scientific">Vibrio aquimaris</name>
    <dbReference type="NCBI Taxonomy" id="2587862"/>
    <lineage>
        <taxon>Bacteria</taxon>
        <taxon>Pseudomonadati</taxon>
        <taxon>Pseudomonadota</taxon>
        <taxon>Gammaproteobacteria</taxon>
        <taxon>Vibrionales</taxon>
        <taxon>Vibrionaceae</taxon>
        <taxon>Vibrio</taxon>
    </lineage>
</organism>
<dbReference type="KEGG" id="vaq:FIV01_16675"/>
<dbReference type="AlphaFoldDB" id="A0A5P9CP57"/>
<protein>
    <submittedName>
        <fullName evidence="1">Diaminobutyrate--2-oxoglutarate aminotransferase</fullName>
    </submittedName>
</protein>
<geneLocation type="plasmid" evidence="2">
    <name>pthaf100_a</name>
</geneLocation>
<keyword evidence="1" id="KW-0032">Aminotransferase</keyword>
<keyword evidence="1" id="KW-0808">Transferase</keyword>
<dbReference type="EMBL" id="CP045351">
    <property type="protein sequence ID" value="QFT28025.1"/>
    <property type="molecule type" value="Genomic_DNA"/>
</dbReference>
<name>A0A5P9CP57_9VIBR</name>
<evidence type="ECO:0000313" key="2">
    <source>
        <dbReference type="Proteomes" id="UP000326936"/>
    </source>
</evidence>
<sequence>MKVFESLESEVRSYIRSFPAVFDTADNASYLK</sequence>
<reference evidence="1 2" key="1">
    <citation type="submission" date="2019-10" db="EMBL/GenBank/DDBJ databases">
        <title>Complete genome sequence of Vibrio sp. strain THAF100, isolated from non-filtered water from the water column of tank 6 of a marine aquarium containing stony-coral fragments. Water maintained at 26 degree C.</title>
        <authorList>
            <person name="Ruckert C."/>
            <person name="Franco A."/>
            <person name="Kalinowski J."/>
            <person name="Glaeser S."/>
        </authorList>
    </citation>
    <scope>NUCLEOTIDE SEQUENCE [LARGE SCALE GENOMIC DNA]</scope>
    <source>
        <strain evidence="1 2">THAF100</strain>
        <plasmid evidence="2">pthaf100_a</plasmid>
    </source>
</reference>
<proteinExistence type="predicted"/>
<dbReference type="GO" id="GO:0008483">
    <property type="term" value="F:transaminase activity"/>
    <property type="evidence" value="ECO:0007669"/>
    <property type="project" value="UniProtKB-KW"/>
</dbReference>
<keyword evidence="2" id="KW-1185">Reference proteome</keyword>
<keyword evidence="1" id="KW-0614">Plasmid</keyword>
<evidence type="ECO:0000313" key="1">
    <source>
        <dbReference type="EMBL" id="QFT28025.1"/>
    </source>
</evidence>
<gene>
    <name evidence="1" type="ORF">FIV01_16675</name>
</gene>
<accession>A0A5P9CP57</accession>
<dbReference type="Proteomes" id="UP000326936">
    <property type="component" value="Plasmid pTHAF100_a"/>
</dbReference>